<gene>
    <name evidence="1" type="ORF">V2H41_04860</name>
</gene>
<dbReference type="Gene3D" id="3.30.420.260">
    <property type="match status" value="1"/>
</dbReference>
<dbReference type="InterPro" id="IPR024213">
    <property type="entry name" value="DUF3822"/>
</dbReference>
<protein>
    <submittedName>
        <fullName evidence="1">DUF3822 family protein</fullName>
    </submittedName>
</protein>
<organism evidence="1 2">
    <name type="scientific">Niabella digestorum</name>
    <dbReference type="NCBI Taxonomy" id="3117701"/>
    <lineage>
        <taxon>Bacteria</taxon>
        <taxon>Pseudomonadati</taxon>
        <taxon>Bacteroidota</taxon>
        <taxon>Chitinophagia</taxon>
        <taxon>Chitinophagales</taxon>
        <taxon>Chitinophagaceae</taxon>
        <taxon>Niabella</taxon>
    </lineage>
</organism>
<dbReference type="RefSeq" id="WP_330974006.1">
    <property type="nucleotide sequence ID" value="NZ_JAZGLY010000002.1"/>
</dbReference>
<evidence type="ECO:0000313" key="1">
    <source>
        <dbReference type="EMBL" id="MEE6186599.1"/>
    </source>
</evidence>
<keyword evidence="2" id="KW-1185">Reference proteome</keyword>
<accession>A0ABU7RF30</accession>
<dbReference type="Gene3D" id="3.30.420.250">
    <property type="match status" value="1"/>
</dbReference>
<dbReference type="EMBL" id="JAZGLY010000002">
    <property type="protein sequence ID" value="MEE6186599.1"/>
    <property type="molecule type" value="Genomic_DNA"/>
</dbReference>
<evidence type="ECO:0000313" key="2">
    <source>
        <dbReference type="Proteomes" id="UP001357452"/>
    </source>
</evidence>
<comment type="caution">
    <text evidence="1">The sequence shown here is derived from an EMBL/GenBank/DDBJ whole genome shotgun (WGS) entry which is preliminary data.</text>
</comment>
<proteinExistence type="predicted"/>
<reference evidence="1 2" key="1">
    <citation type="submission" date="2024-01" db="EMBL/GenBank/DDBJ databases">
        <title>Niabella digestum sp. nov., isolated from waste digestion system.</title>
        <authorList>
            <person name="Zhang L."/>
        </authorList>
    </citation>
    <scope>NUCLEOTIDE SEQUENCE [LARGE SCALE GENOMIC DNA]</scope>
    <source>
        <strain evidence="1 2">A18</strain>
    </source>
</reference>
<sequence>MQEQFNILGTEEIYTESCCLAIQLNNGSFSFCIYEPEENRLLQLKRYRFDNLTTDTLDTILAQNAILEKPFHKIITSLDFGFNALLPEAMSKGDLTFLMYLEHADQQDHVITELIEGRGITNVYTTPPSILTWMVHNFPSSDYLHALSVAIGTVNNTPEEGLLRLYISEKSFDVVVFKGASLLLAKKYTYTVPEDVVFYLLKICEIYGLSQEKAELQISGLIDEDSALYKTIYDYFLLISLKQATWNDVISGLPAHYFTSLNELILCGSLQEA</sequence>
<dbReference type="Pfam" id="PF12864">
    <property type="entry name" value="DUF3822"/>
    <property type="match status" value="1"/>
</dbReference>
<dbReference type="Proteomes" id="UP001357452">
    <property type="component" value="Unassembled WGS sequence"/>
</dbReference>
<name>A0ABU7RF30_9BACT</name>
<dbReference type="CDD" id="cd24013">
    <property type="entry name" value="ASKHA_ATPase_BT3980-like"/>
    <property type="match status" value="1"/>
</dbReference>